<organism evidence="2 3">
    <name type="scientific">Crenichthys baileyi</name>
    <name type="common">White River springfish</name>
    <dbReference type="NCBI Taxonomy" id="28760"/>
    <lineage>
        <taxon>Eukaryota</taxon>
        <taxon>Metazoa</taxon>
        <taxon>Chordata</taxon>
        <taxon>Craniata</taxon>
        <taxon>Vertebrata</taxon>
        <taxon>Euteleostomi</taxon>
        <taxon>Actinopterygii</taxon>
        <taxon>Neopterygii</taxon>
        <taxon>Teleostei</taxon>
        <taxon>Neoteleostei</taxon>
        <taxon>Acanthomorphata</taxon>
        <taxon>Ovalentaria</taxon>
        <taxon>Atherinomorphae</taxon>
        <taxon>Cyprinodontiformes</taxon>
        <taxon>Goodeidae</taxon>
        <taxon>Crenichthys</taxon>
    </lineage>
</organism>
<name>A0AAV9R4R3_9TELE</name>
<dbReference type="Proteomes" id="UP001311232">
    <property type="component" value="Unassembled WGS sequence"/>
</dbReference>
<reference evidence="2 3" key="1">
    <citation type="submission" date="2021-06" db="EMBL/GenBank/DDBJ databases">
        <authorList>
            <person name="Palmer J.M."/>
        </authorList>
    </citation>
    <scope>NUCLEOTIDE SEQUENCE [LARGE SCALE GENOMIC DNA]</scope>
    <source>
        <strain evidence="2 3">MEX-2019</strain>
        <tissue evidence="2">Muscle</tissue>
    </source>
</reference>
<feature type="signal peptide" evidence="1">
    <location>
        <begin position="1"/>
        <end position="20"/>
    </location>
</feature>
<dbReference type="EMBL" id="JAHHUM010002388">
    <property type="protein sequence ID" value="KAK5603936.1"/>
    <property type="molecule type" value="Genomic_DNA"/>
</dbReference>
<evidence type="ECO:0000313" key="2">
    <source>
        <dbReference type="EMBL" id="KAK5603936.1"/>
    </source>
</evidence>
<sequence length="99" mass="10759">MTLKACFLELLAVSVRLTGPLPAYQEGGKTLASLEALCDLSYLCSHGGLAENQNQQMATLRHAGRRLYLTGFLRKDSGVFIRLQPPHWLSRVGSASAAD</sequence>
<comment type="caution">
    <text evidence="2">The sequence shown here is derived from an EMBL/GenBank/DDBJ whole genome shotgun (WGS) entry which is preliminary data.</text>
</comment>
<evidence type="ECO:0000313" key="3">
    <source>
        <dbReference type="Proteomes" id="UP001311232"/>
    </source>
</evidence>
<proteinExistence type="predicted"/>
<dbReference type="AlphaFoldDB" id="A0AAV9R4R3"/>
<gene>
    <name evidence="2" type="ORF">CRENBAI_025820</name>
</gene>
<evidence type="ECO:0000256" key="1">
    <source>
        <dbReference type="SAM" id="SignalP"/>
    </source>
</evidence>
<protein>
    <submittedName>
        <fullName evidence="2">Uncharacterized protein</fullName>
    </submittedName>
</protein>
<feature type="chain" id="PRO_5043497016" evidence="1">
    <location>
        <begin position="21"/>
        <end position="99"/>
    </location>
</feature>
<keyword evidence="3" id="KW-1185">Reference proteome</keyword>
<accession>A0AAV9R4R3</accession>
<keyword evidence="1" id="KW-0732">Signal</keyword>